<feature type="region of interest" description="Disordered" evidence="1">
    <location>
        <begin position="118"/>
        <end position="139"/>
    </location>
</feature>
<sequence>MGKANRRLLETPHGCLETSRPMGTWGRDDSAVNYLVCDGDTQTFALFVCESWPSAAAMTGSPMSCAARWQAFDSSLTIPIISSQYQVYMTSILGVIKWRYEKAQGCEQALTGARVTSPMENKADADEHGRARTRDTKFY</sequence>
<dbReference type="AlphaFoldDB" id="A0A9W8NC86"/>
<dbReference type="EMBL" id="JANPWZ010001189">
    <property type="protein sequence ID" value="KAJ3567911.1"/>
    <property type="molecule type" value="Genomic_DNA"/>
</dbReference>
<accession>A0A9W8NC86</accession>
<keyword evidence="3" id="KW-1185">Reference proteome</keyword>
<feature type="compositionally biased region" description="Basic and acidic residues" evidence="1">
    <location>
        <begin position="121"/>
        <end position="139"/>
    </location>
</feature>
<evidence type="ECO:0000256" key="1">
    <source>
        <dbReference type="SAM" id="MobiDB-lite"/>
    </source>
</evidence>
<reference evidence="2" key="1">
    <citation type="submission" date="2022-07" db="EMBL/GenBank/DDBJ databases">
        <title>Genome Sequence of Xylaria arbuscula.</title>
        <authorList>
            <person name="Buettner E."/>
        </authorList>
    </citation>
    <scope>NUCLEOTIDE SEQUENCE</scope>
    <source>
        <strain evidence="2">VT107</strain>
    </source>
</reference>
<gene>
    <name evidence="2" type="ORF">NPX13_g6604</name>
</gene>
<comment type="caution">
    <text evidence="2">The sequence shown here is derived from an EMBL/GenBank/DDBJ whole genome shotgun (WGS) entry which is preliminary data.</text>
</comment>
<protein>
    <submittedName>
        <fullName evidence="2">Uncharacterized protein</fullName>
    </submittedName>
</protein>
<evidence type="ECO:0000313" key="3">
    <source>
        <dbReference type="Proteomes" id="UP001148614"/>
    </source>
</evidence>
<proteinExistence type="predicted"/>
<organism evidence="2 3">
    <name type="scientific">Xylaria arbuscula</name>
    <dbReference type="NCBI Taxonomy" id="114810"/>
    <lineage>
        <taxon>Eukaryota</taxon>
        <taxon>Fungi</taxon>
        <taxon>Dikarya</taxon>
        <taxon>Ascomycota</taxon>
        <taxon>Pezizomycotina</taxon>
        <taxon>Sordariomycetes</taxon>
        <taxon>Xylariomycetidae</taxon>
        <taxon>Xylariales</taxon>
        <taxon>Xylariaceae</taxon>
        <taxon>Xylaria</taxon>
    </lineage>
</organism>
<dbReference type="Proteomes" id="UP001148614">
    <property type="component" value="Unassembled WGS sequence"/>
</dbReference>
<name>A0A9W8NC86_9PEZI</name>
<evidence type="ECO:0000313" key="2">
    <source>
        <dbReference type="EMBL" id="KAJ3567911.1"/>
    </source>
</evidence>